<feature type="domain" description="BTB" evidence="9">
    <location>
        <begin position="35"/>
        <end position="101"/>
    </location>
</feature>
<sequence length="721" mass="82079">MAKKNKELKKTVKLSNDKHSHIIENMMKELSDISTDVTVVCSDGQIQAHSFIIAQMSPVFCSALNGFPEGFQYYVTLPDLQLELVRSLISLLYTGTTVLDSQYVDHFKSLLEDLEIELDINTSEIIPHNKSSGHLNLSLDEDNDDSELQSFIAPPPKRRNPIKIGSKPGRPRKIGTEPPRTDCIQHERAPSAVATEEVAYHCNDSKDLMNDDASVEMRNDAAIESTIDSRIIYIADDNYPKNKLSQKSELTDDEESPLDDFLVDEDDYGDGESGADQKKLRKRLKKDGLKTDKKDEGGRTYSCSICKTSYPSGKAIKEHYATHKKGGFYQCTVCSQQFRAFAVLAVHNRKHTGEKPFKCKFCQREFAHKASFDTHLNRHTGEKPYACKECGKGFHNRAALYSHVCPKPPLEGDPQGFRYECPECHRRFKSRVALGRHKTIHKDVILPPEKTVLCELCGKAFTSNYVLKKHLKYHSGEREFTCSTCGKGFIAESALRAHETCHDPLSLTHMCNLCPKGFRSLEILDKHIAKVHSAHREHVCQICTESYRLRSELENHMLIHSNQVKYWCECGKLFLSAKYLQKHKLTHIKRDRCQFCRKAFSTSEERDAHEEQHKNGALPITKNNYMAKSYKNIHFTCKDCGNTFNSTDSLTNHILKQHSAEGAQTESVMYTEQQVIDQKYYAEEVIPVTSEVSINQNQWPIQYLVIQDKVAYPTQVVLGPM</sequence>
<evidence type="ECO:0000256" key="3">
    <source>
        <dbReference type="ARBA" id="ARBA00022737"/>
    </source>
</evidence>
<feature type="region of interest" description="Disordered" evidence="8">
    <location>
        <begin position="245"/>
        <end position="280"/>
    </location>
</feature>
<dbReference type="FunFam" id="3.30.160.60:FF:000690">
    <property type="entry name" value="Zinc finger protein 354C"/>
    <property type="match status" value="1"/>
</dbReference>
<keyword evidence="3" id="KW-0677">Repeat</keyword>
<dbReference type="Pfam" id="PF13912">
    <property type="entry name" value="zf-C2H2_6"/>
    <property type="match status" value="3"/>
</dbReference>
<dbReference type="PANTHER" id="PTHR24381">
    <property type="entry name" value="ZINC FINGER PROTEIN"/>
    <property type="match status" value="1"/>
</dbReference>
<feature type="domain" description="C2H2-type" evidence="10">
    <location>
        <begin position="329"/>
        <end position="356"/>
    </location>
</feature>
<dbReference type="Gene3D" id="3.30.160.60">
    <property type="entry name" value="Classic Zinc Finger"/>
    <property type="match status" value="8"/>
</dbReference>
<dbReference type="Pfam" id="PF00096">
    <property type="entry name" value="zf-C2H2"/>
    <property type="match status" value="3"/>
</dbReference>
<feature type="region of interest" description="Disordered" evidence="8">
    <location>
        <begin position="145"/>
        <end position="182"/>
    </location>
</feature>
<comment type="subcellular location">
    <subcellularLocation>
        <location evidence="1">Nucleus</location>
    </subcellularLocation>
</comment>
<dbReference type="PROSITE" id="PS50157">
    <property type="entry name" value="ZINC_FINGER_C2H2_2"/>
    <property type="match status" value="9"/>
</dbReference>
<evidence type="ECO:0000256" key="1">
    <source>
        <dbReference type="ARBA" id="ARBA00004123"/>
    </source>
</evidence>
<dbReference type="Gene3D" id="3.30.710.10">
    <property type="entry name" value="Potassium Channel Kv1.1, Chain A"/>
    <property type="match status" value="1"/>
</dbReference>
<dbReference type="SUPFAM" id="SSF54695">
    <property type="entry name" value="POZ domain"/>
    <property type="match status" value="1"/>
</dbReference>
<evidence type="ECO:0000259" key="10">
    <source>
        <dbReference type="PROSITE" id="PS50157"/>
    </source>
</evidence>
<evidence type="ECO:0000313" key="11">
    <source>
        <dbReference type="EMBL" id="KAK2710761.1"/>
    </source>
</evidence>
<dbReference type="PANTHER" id="PTHR24381:SF393">
    <property type="entry name" value="CHROMATIN-LINKED ADAPTOR FOR MSL PROTEINS, ISOFORM B"/>
    <property type="match status" value="1"/>
</dbReference>
<keyword evidence="4 7" id="KW-0863">Zinc-finger</keyword>
<dbReference type="InterPro" id="IPR036236">
    <property type="entry name" value="Znf_C2H2_sf"/>
</dbReference>
<feature type="compositionally biased region" description="Acidic residues" evidence="8">
    <location>
        <begin position="251"/>
        <end position="270"/>
    </location>
</feature>
<dbReference type="InterPro" id="IPR013087">
    <property type="entry name" value="Znf_C2H2_type"/>
</dbReference>
<accession>A0AA88HRY7</accession>
<dbReference type="Proteomes" id="UP001187531">
    <property type="component" value="Unassembled WGS sequence"/>
</dbReference>
<dbReference type="GO" id="GO:0008270">
    <property type="term" value="F:zinc ion binding"/>
    <property type="evidence" value="ECO:0007669"/>
    <property type="project" value="UniProtKB-KW"/>
</dbReference>
<dbReference type="AlphaFoldDB" id="A0AA88HRY7"/>
<feature type="domain" description="C2H2-type" evidence="10">
    <location>
        <begin position="419"/>
        <end position="441"/>
    </location>
</feature>
<proteinExistence type="predicted"/>
<gene>
    <name evidence="11" type="ORF">QYM36_012065</name>
</gene>
<dbReference type="GO" id="GO:0000981">
    <property type="term" value="F:DNA-binding transcription factor activity, RNA polymerase II-specific"/>
    <property type="evidence" value="ECO:0007669"/>
    <property type="project" value="TreeGrafter"/>
</dbReference>
<dbReference type="GO" id="GO:0000977">
    <property type="term" value="F:RNA polymerase II transcription regulatory region sequence-specific DNA binding"/>
    <property type="evidence" value="ECO:0007669"/>
    <property type="project" value="TreeGrafter"/>
</dbReference>
<evidence type="ECO:0000256" key="4">
    <source>
        <dbReference type="ARBA" id="ARBA00022771"/>
    </source>
</evidence>
<comment type="caution">
    <text evidence="11">The sequence shown here is derived from an EMBL/GenBank/DDBJ whole genome shotgun (WGS) entry which is preliminary data.</text>
</comment>
<feature type="domain" description="C2H2-type" evidence="10">
    <location>
        <begin position="480"/>
        <end position="502"/>
    </location>
</feature>
<dbReference type="SMART" id="SM00225">
    <property type="entry name" value="BTB"/>
    <property type="match status" value="1"/>
</dbReference>
<evidence type="ECO:0000256" key="8">
    <source>
        <dbReference type="SAM" id="MobiDB-lite"/>
    </source>
</evidence>
<feature type="domain" description="C2H2-type" evidence="10">
    <location>
        <begin position="635"/>
        <end position="663"/>
    </location>
</feature>
<evidence type="ECO:0000256" key="6">
    <source>
        <dbReference type="ARBA" id="ARBA00023242"/>
    </source>
</evidence>
<evidence type="ECO:0000256" key="5">
    <source>
        <dbReference type="ARBA" id="ARBA00022833"/>
    </source>
</evidence>
<organism evidence="11 12">
    <name type="scientific">Artemia franciscana</name>
    <name type="common">Brine shrimp</name>
    <name type="synonym">Artemia sanfranciscana</name>
    <dbReference type="NCBI Taxonomy" id="6661"/>
    <lineage>
        <taxon>Eukaryota</taxon>
        <taxon>Metazoa</taxon>
        <taxon>Ecdysozoa</taxon>
        <taxon>Arthropoda</taxon>
        <taxon>Crustacea</taxon>
        <taxon>Branchiopoda</taxon>
        <taxon>Anostraca</taxon>
        <taxon>Artemiidae</taxon>
        <taxon>Artemia</taxon>
    </lineage>
</organism>
<dbReference type="PROSITE" id="PS00028">
    <property type="entry name" value="ZINC_FINGER_C2H2_1"/>
    <property type="match status" value="10"/>
</dbReference>
<feature type="domain" description="C2H2-type" evidence="10">
    <location>
        <begin position="452"/>
        <end position="479"/>
    </location>
</feature>
<dbReference type="EMBL" id="JAVRJZ010000016">
    <property type="protein sequence ID" value="KAK2710761.1"/>
    <property type="molecule type" value="Genomic_DNA"/>
</dbReference>
<dbReference type="GO" id="GO:0003682">
    <property type="term" value="F:chromatin binding"/>
    <property type="evidence" value="ECO:0007669"/>
    <property type="project" value="UniProtKB-ARBA"/>
</dbReference>
<dbReference type="InterPro" id="IPR000210">
    <property type="entry name" value="BTB/POZ_dom"/>
</dbReference>
<protein>
    <submittedName>
        <fullName evidence="11">Uncharacterized protein</fullName>
    </submittedName>
</protein>
<feature type="domain" description="C2H2-type" evidence="10">
    <location>
        <begin position="538"/>
        <end position="565"/>
    </location>
</feature>
<dbReference type="Pfam" id="PF00651">
    <property type="entry name" value="BTB"/>
    <property type="match status" value="1"/>
</dbReference>
<keyword evidence="12" id="KW-1185">Reference proteome</keyword>
<evidence type="ECO:0000256" key="7">
    <source>
        <dbReference type="PROSITE-ProRule" id="PRU00042"/>
    </source>
</evidence>
<dbReference type="GO" id="GO:0005634">
    <property type="term" value="C:nucleus"/>
    <property type="evidence" value="ECO:0007669"/>
    <property type="project" value="UniProtKB-SubCell"/>
</dbReference>
<keyword evidence="2" id="KW-0479">Metal-binding</keyword>
<feature type="domain" description="C2H2-type" evidence="10">
    <location>
        <begin position="385"/>
        <end position="403"/>
    </location>
</feature>
<dbReference type="SMART" id="SM00355">
    <property type="entry name" value="ZnF_C2H2"/>
    <property type="match status" value="12"/>
</dbReference>
<keyword evidence="6" id="KW-0539">Nucleus</keyword>
<evidence type="ECO:0000313" key="12">
    <source>
        <dbReference type="Proteomes" id="UP001187531"/>
    </source>
</evidence>
<reference evidence="11" key="1">
    <citation type="submission" date="2023-07" db="EMBL/GenBank/DDBJ databases">
        <title>Chromosome-level genome assembly of Artemia franciscana.</title>
        <authorList>
            <person name="Jo E."/>
        </authorList>
    </citation>
    <scope>NUCLEOTIDE SEQUENCE</scope>
    <source>
        <tissue evidence="11">Whole body</tissue>
    </source>
</reference>
<dbReference type="PROSITE" id="PS50097">
    <property type="entry name" value="BTB"/>
    <property type="match status" value="1"/>
</dbReference>
<keyword evidence="5" id="KW-0862">Zinc</keyword>
<dbReference type="FunFam" id="3.30.160.60:FF:002343">
    <property type="entry name" value="Zinc finger protein 33A"/>
    <property type="match status" value="1"/>
</dbReference>
<dbReference type="InterPro" id="IPR011333">
    <property type="entry name" value="SKP1/BTB/POZ_sf"/>
</dbReference>
<evidence type="ECO:0000259" key="9">
    <source>
        <dbReference type="PROSITE" id="PS50097"/>
    </source>
</evidence>
<dbReference type="SUPFAM" id="SSF57667">
    <property type="entry name" value="beta-beta-alpha zinc fingers"/>
    <property type="match status" value="6"/>
</dbReference>
<evidence type="ECO:0000256" key="2">
    <source>
        <dbReference type="ARBA" id="ARBA00022723"/>
    </source>
</evidence>
<feature type="domain" description="C2H2-type" evidence="10">
    <location>
        <begin position="357"/>
        <end position="384"/>
    </location>
</feature>
<name>A0AA88HRY7_ARTSF</name>
<feature type="domain" description="C2H2-type" evidence="10">
    <location>
        <begin position="509"/>
        <end position="537"/>
    </location>
</feature>